<gene>
    <name evidence="6" type="primary">mreB</name>
    <name evidence="7" type="ORF">ACFQE5_05415</name>
</gene>
<name>A0ABW1IZB3_9PSEU</name>
<dbReference type="Proteomes" id="UP001596302">
    <property type="component" value="Unassembled WGS sequence"/>
</dbReference>
<dbReference type="SUPFAM" id="SSF53067">
    <property type="entry name" value="Actin-like ATPase domain"/>
    <property type="match status" value="2"/>
</dbReference>
<protein>
    <recommendedName>
        <fullName evidence="6">Cell shape-determining protein MreB</fullName>
    </recommendedName>
</protein>
<evidence type="ECO:0000256" key="2">
    <source>
        <dbReference type="ARBA" id="ARBA00022741"/>
    </source>
</evidence>
<keyword evidence="1 6" id="KW-0963">Cytoplasm</keyword>
<dbReference type="InterPro" id="IPR056546">
    <property type="entry name" value="MreB_MamK-like"/>
</dbReference>
<reference evidence="8" key="1">
    <citation type="journal article" date="2019" name="Int. J. Syst. Evol. Microbiol.">
        <title>The Global Catalogue of Microorganisms (GCM) 10K type strain sequencing project: providing services to taxonomists for standard genome sequencing and annotation.</title>
        <authorList>
            <consortium name="The Broad Institute Genomics Platform"/>
            <consortium name="The Broad Institute Genome Sequencing Center for Infectious Disease"/>
            <person name="Wu L."/>
            <person name="Ma J."/>
        </authorList>
    </citation>
    <scope>NUCLEOTIDE SEQUENCE [LARGE SCALE GENOMIC DNA]</scope>
    <source>
        <strain evidence="8">CCM 8391</strain>
    </source>
</reference>
<evidence type="ECO:0000313" key="8">
    <source>
        <dbReference type="Proteomes" id="UP001596302"/>
    </source>
</evidence>
<comment type="function">
    <text evidence="6">Forms membrane-associated dynamic filaments that are essential for cell shape determination. Acts by regulating cell wall synthesis and cell elongation, and thus cell shape. A feedback loop between cell geometry and MreB localization may maintain elongated cell shape by targeting cell wall growth to regions of negative cell wall curvature.</text>
</comment>
<evidence type="ECO:0000256" key="1">
    <source>
        <dbReference type="ARBA" id="ARBA00022490"/>
    </source>
</evidence>
<feature type="binding site" evidence="6">
    <location>
        <begin position="282"/>
        <end position="285"/>
    </location>
    <ligand>
        <name>ATP</name>
        <dbReference type="ChEBI" id="CHEBI:30616"/>
    </ligand>
</feature>
<evidence type="ECO:0000256" key="3">
    <source>
        <dbReference type="ARBA" id="ARBA00022840"/>
    </source>
</evidence>
<dbReference type="RefSeq" id="WP_379583460.1">
    <property type="nucleotide sequence ID" value="NZ_JBHSQW010000010.1"/>
</dbReference>
<dbReference type="PANTHER" id="PTHR42749:SF1">
    <property type="entry name" value="CELL SHAPE-DETERMINING PROTEIN MREB"/>
    <property type="match status" value="1"/>
</dbReference>
<evidence type="ECO:0000313" key="7">
    <source>
        <dbReference type="EMBL" id="MFC5993650.1"/>
    </source>
</evidence>
<keyword evidence="3 6" id="KW-0067">ATP-binding</keyword>
<dbReference type="Pfam" id="PF06723">
    <property type="entry name" value="MreB_Mbl"/>
    <property type="match status" value="1"/>
</dbReference>
<feature type="binding site" evidence="6">
    <location>
        <begin position="158"/>
        <end position="160"/>
    </location>
    <ligand>
        <name>ATP</name>
        <dbReference type="ChEBI" id="CHEBI:30616"/>
    </ligand>
</feature>
<comment type="similarity">
    <text evidence="5 6">Belongs to the FtsA/MreB family.</text>
</comment>
<dbReference type="Gene3D" id="3.30.420.40">
    <property type="match status" value="2"/>
</dbReference>
<dbReference type="InterPro" id="IPR043129">
    <property type="entry name" value="ATPase_NBD"/>
</dbReference>
<organism evidence="7 8">
    <name type="scientific">Pseudonocardia hispaniensis</name>
    <dbReference type="NCBI Taxonomy" id="904933"/>
    <lineage>
        <taxon>Bacteria</taxon>
        <taxon>Bacillati</taxon>
        <taxon>Actinomycetota</taxon>
        <taxon>Actinomycetes</taxon>
        <taxon>Pseudonocardiales</taxon>
        <taxon>Pseudonocardiaceae</taxon>
        <taxon>Pseudonocardia</taxon>
    </lineage>
</organism>
<comment type="caution">
    <text evidence="7">The sequence shown here is derived from an EMBL/GenBank/DDBJ whole genome shotgun (WGS) entry which is preliminary data.</text>
</comment>
<keyword evidence="2 6" id="KW-0547">Nucleotide-binding</keyword>
<dbReference type="InterPro" id="IPR004753">
    <property type="entry name" value="MreB"/>
</dbReference>
<feature type="binding site" evidence="6">
    <location>
        <begin position="206"/>
        <end position="209"/>
    </location>
    <ligand>
        <name>ATP</name>
        <dbReference type="ChEBI" id="CHEBI:30616"/>
    </ligand>
</feature>
<feature type="binding site" evidence="6">
    <location>
        <begin position="10"/>
        <end position="12"/>
    </location>
    <ligand>
        <name>ATP</name>
        <dbReference type="ChEBI" id="CHEBI:30616"/>
    </ligand>
</feature>
<dbReference type="PRINTS" id="PR01652">
    <property type="entry name" value="SHAPEPROTEIN"/>
</dbReference>
<evidence type="ECO:0000256" key="5">
    <source>
        <dbReference type="ARBA" id="ARBA00023458"/>
    </source>
</evidence>
<comment type="subunit">
    <text evidence="6">Forms polymers.</text>
</comment>
<comment type="subcellular location">
    <subcellularLocation>
        <location evidence="6">Cytoplasm</location>
    </subcellularLocation>
    <text evidence="6">Membrane-associated.</text>
</comment>
<evidence type="ECO:0000256" key="6">
    <source>
        <dbReference type="HAMAP-Rule" id="MF_02207"/>
    </source>
</evidence>
<dbReference type="NCBIfam" id="NF010539">
    <property type="entry name" value="PRK13927.1"/>
    <property type="match status" value="1"/>
</dbReference>
<dbReference type="EMBL" id="JBHSQW010000010">
    <property type="protein sequence ID" value="MFC5993650.1"/>
    <property type="molecule type" value="Genomic_DNA"/>
</dbReference>
<dbReference type="HAMAP" id="MF_02207">
    <property type="entry name" value="MreB"/>
    <property type="match status" value="1"/>
</dbReference>
<keyword evidence="4 6" id="KW-0133">Cell shape</keyword>
<proteinExistence type="inferred from homology"/>
<sequence length="331" mass="34860">MVELGIDLGTANTVVCDAGRGIVLDEPSVLLLRRNGAKRGRIVALGRDASELVGRAPVGMTAIRPLQDGVITDLETARAYLRAVIRRLTQHTWQRSRARVVIGVPGGATDLEQRALLEAADEAGISRATAVDEPIAGAVGCGIDPLDRQVHMVVDVGGGTAEAVAFCYGGVLTARSCRVAGDEMTFAVYQHLRDEHELIVAEQAAEEIKIQTGTESEPSLVVQGRDAGSGRPRLLTIPVAEVTDVIRPLTDTIIQTLAACLDDLPPQATADVLADGILLFGGAALTRGFGKSLEQAFGFPVKLADNPLTCVAEGAAYCLRHPNLLAAYGRS</sequence>
<accession>A0ABW1IZB3</accession>
<evidence type="ECO:0000256" key="4">
    <source>
        <dbReference type="ARBA" id="ARBA00022960"/>
    </source>
</evidence>
<keyword evidence="8" id="KW-1185">Reference proteome</keyword>
<dbReference type="CDD" id="cd10225">
    <property type="entry name" value="ASKHA_NBD_MreB-like"/>
    <property type="match status" value="1"/>
</dbReference>
<dbReference type="PANTHER" id="PTHR42749">
    <property type="entry name" value="CELL SHAPE-DETERMINING PROTEIN MREB"/>
    <property type="match status" value="1"/>
</dbReference>